<gene>
    <name evidence="1" type="ORF">E2C01_021158</name>
</gene>
<accession>A0A5B7E483</accession>
<dbReference type="AlphaFoldDB" id="A0A5B7E483"/>
<dbReference type="EMBL" id="VSRR010001833">
    <property type="protein sequence ID" value="MPC27966.1"/>
    <property type="molecule type" value="Genomic_DNA"/>
</dbReference>
<evidence type="ECO:0000313" key="2">
    <source>
        <dbReference type="Proteomes" id="UP000324222"/>
    </source>
</evidence>
<comment type="caution">
    <text evidence="1">The sequence shown here is derived from an EMBL/GenBank/DDBJ whole genome shotgun (WGS) entry which is preliminary data.</text>
</comment>
<protein>
    <submittedName>
        <fullName evidence="1">Uncharacterized protein</fullName>
    </submittedName>
</protein>
<keyword evidence="2" id="KW-1185">Reference proteome</keyword>
<reference evidence="1 2" key="1">
    <citation type="submission" date="2019-05" db="EMBL/GenBank/DDBJ databases">
        <title>Another draft genome of Portunus trituberculatus and its Hox gene families provides insights of decapod evolution.</title>
        <authorList>
            <person name="Jeong J.-H."/>
            <person name="Song I."/>
            <person name="Kim S."/>
            <person name="Choi T."/>
            <person name="Kim D."/>
            <person name="Ryu S."/>
            <person name="Kim W."/>
        </authorList>
    </citation>
    <scope>NUCLEOTIDE SEQUENCE [LARGE SCALE GENOMIC DNA]</scope>
    <source>
        <tissue evidence="1">Muscle</tissue>
    </source>
</reference>
<evidence type="ECO:0000313" key="1">
    <source>
        <dbReference type="EMBL" id="MPC27966.1"/>
    </source>
</evidence>
<dbReference type="Proteomes" id="UP000324222">
    <property type="component" value="Unassembled WGS sequence"/>
</dbReference>
<sequence>MVIACFLKYIPESSYSATCSKIGNTSRCARGQTFCRASLAAILGEGCEGKLPGCGVLLRRRL</sequence>
<proteinExistence type="predicted"/>
<organism evidence="1 2">
    <name type="scientific">Portunus trituberculatus</name>
    <name type="common">Swimming crab</name>
    <name type="synonym">Neptunus trituberculatus</name>
    <dbReference type="NCBI Taxonomy" id="210409"/>
    <lineage>
        <taxon>Eukaryota</taxon>
        <taxon>Metazoa</taxon>
        <taxon>Ecdysozoa</taxon>
        <taxon>Arthropoda</taxon>
        <taxon>Crustacea</taxon>
        <taxon>Multicrustacea</taxon>
        <taxon>Malacostraca</taxon>
        <taxon>Eumalacostraca</taxon>
        <taxon>Eucarida</taxon>
        <taxon>Decapoda</taxon>
        <taxon>Pleocyemata</taxon>
        <taxon>Brachyura</taxon>
        <taxon>Eubrachyura</taxon>
        <taxon>Portunoidea</taxon>
        <taxon>Portunidae</taxon>
        <taxon>Portuninae</taxon>
        <taxon>Portunus</taxon>
    </lineage>
</organism>
<name>A0A5B7E483_PORTR</name>